<dbReference type="EMBL" id="CVMT01000002">
    <property type="protein sequence ID" value="CRG85867.1"/>
    <property type="molecule type" value="Genomic_DNA"/>
</dbReference>
<dbReference type="OrthoDB" id="4509327at2759"/>
<feature type="region of interest" description="Disordered" evidence="1">
    <location>
        <begin position="201"/>
        <end position="385"/>
    </location>
</feature>
<feature type="compositionally biased region" description="Basic and acidic residues" evidence="1">
    <location>
        <begin position="367"/>
        <end position="382"/>
    </location>
</feature>
<feature type="compositionally biased region" description="Basic and acidic residues" evidence="1">
    <location>
        <begin position="314"/>
        <end position="360"/>
    </location>
</feature>
<accession>A0A0U1LR44</accession>
<evidence type="ECO:0000256" key="1">
    <source>
        <dbReference type="SAM" id="MobiDB-lite"/>
    </source>
</evidence>
<evidence type="ECO:0000313" key="2">
    <source>
        <dbReference type="EMBL" id="CRG85867.1"/>
    </source>
</evidence>
<evidence type="ECO:0008006" key="4">
    <source>
        <dbReference type="Google" id="ProtNLM"/>
    </source>
</evidence>
<gene>
    <name evidence="2" type="ORF">PISL3812_02871</name>
</gene>
<name>A0A0U1LR44_TALIS</name>
<feature type="compositionally biased region" description="Basic and acidic residues" evidence="1">
    <location>
        <begin position="291"/>
        <end position="305"/>
    </location>
</feature>
<dbReference type="Proteomes" id="UP000054383">
    <property type="component" value="Unassembled WGS sequence"/>
</dbReference>
<protein>
    <recommendedName>
        <fullName evidence="4">GIY-YIG domain-containing protein</fullName>
    </recommendedName>
</protein>
<dbReference type="AlphaFoldDB" id="A0A0U1LR44"/>
<proteinExistence type="predicted"/>
<organism evidence="2 3">
    <name type="scientific">Talaromyces islandicus</name>
    <name type="common">Penicillium islandicum</name>
    <dbReference type="NCBI Taxonomy" id="28573"/>
    <lineage>
        <taxon>Eukaryota</taxon>
        <taxon>Fungi</taxon>
        <taxon>Dikarya</taxon>
        <taxon>Ascomycota</taxon>
        <taxon>Pezizomycotina</taxon>
        <taxon>Eurotiomycetes</taxon>
        <taxon>Eurotiomycetidae</taxon>
        <taxon>Eurotiales</taxon>
        <taxon>Trichocomaceae</taxon>
        <taxon>Talaromyces</taxon>
        <taxon>Talaromyces sect. Islandici</taxon>
    </lineage>
</organism>
<feature type="compositionally biased region" description="Acidic residues" evidence="1">
    <location>
        <begin position="213"/>
        <end position="231"/>
    </location>
</feature>
<keyword evidence="3" id="KW-1185">Reference proteome</keyword>
<evidence type="ECO:0000313" key="3">
    <source>
        <dbReference type="Proteomes" id="UP000054383"/>
    </source>
</evidence>
<feature type="compositionally biased region" description="Acidic residues" evidence="1">
    <location>
        <begin position="251"/>
        <end position="290"/>
    </location>
</feature>
<sequence>MLLNQEAAPTFAQLLQLSWVDTQDLGVYGKLVFRGKEEDATKDDHWVYVGSATKIHGGLRSRRKGHEKPSKQEINHYYMEIVHGETKRKQKLITLLHADYGRNPSDEDLKEGKALSLIAEGIFAIILGAFRSISHHTLRDACVYGNPQQTLTWTGACLRFCLMEPLKEMVVFKRLKSEKPRLTVDEMMTKWAGQERWFTAYGMKNEPPPDLEPNPDIDSPADEDSNEEDEIQGPPSKKVEDVDSNMPNEGQLDEELASSEIADEEMVDAEPMDEDTDEDSTSSAEEEDLSHDEIGPSKKRPRDDNGLAEEEDLGREKARTDAMPPDKKAAYRAKRAEDKRRERARKREENPKPKHEPPEKNRRRNEKRQEQRERAAGPESRRRAMFQQRVQRAKNKLAKLKQENAPNDVIHATLVKLAVTSVDRMEENLKQNKPIHSSFISPKFWELAKEDRKPRSEHIRLLYDTY</sequence>
<reference evidence="2 3" key="1">
    <citation type="submission" date="2015-04" db="EMBL/GenBank/DDBJ databases">
        <authorList>
            <person name="Syromyatnikov M.Y."/>
            <person name="Popov V.N."/>
        </authorList>
    </citation>
    <scope>NUCLEOTIDE SEQUENCE [LARGE SCALE GENOMIC DNA]</scope>
    <source>
        <strain evidence="2">WF-38-12</strain>
    </source>
</reference>